<dbReference type="Proteomes" id="UP000076131">
    <property type="component" value="Unassembled WGS sequence"/>
</dbReference>
<evidence type="ECO:0000313" key="2">
    <source>
        <dbReference type="EMBL" id="KZC24292.1"/>
    </source>
</evidence>
<dbReference type="EMBL" id="LVJS01000030">
    <property type="protein sequence ID" value="KZC24292.1"/>
    <property type="molecule type" value="Genomic_DNA"/>
</dbReference>
<evidence type="ECO:0000313" key="3">
    <source>
        <dbReference type="Proteomes" id="UP000076131"/>
    </source>
</evidence>
<sequence>MKRTIIATTLAFGLVCASGVGVAQAQSQAASLQHVTVTAVPGQYETYVVDLNQDYKLEVLVGSTHRQYMQAQRTTDRSETLRKQGRAQSPFVTVAIDDSSGPGLARQVRLLDRAQNMLAIVNVYCHHVVRADGNRCLLVSQPVSTNAYGRSLASRRMGSQSLAQVQVDQLH</sequence>
<feature type="chain" id="PRO_5007600110" evidence="1">
    <location>
        <begin position="26"/>
        <end position="171"/>
    </location>
</feature>
<protein>
    <submittedName>
        <fullName evidence="2">Uncharacterized protein</fullName>
    </submittedName>
</protein>
<comment type="caution">
    <text evidence="2">The sequence shown here is derived from an EMBL/GenBank/DDBJ whole genome shotgun (WGS) entry which is preliminary data.</text>
</comment>
<evidence type="ECO:0000256" key="1">
    <source>
        <dbReference type="SAM" id="SignalP"/>
    </source>
</evidence>
<proteinExistence type="predicted"/>
<accession>A0A154QJ69</accession>
<reference evidence="2 3" key="1">
    <citation type="journal article" date="2016" name="MBio">
        <title>Lateral Gene Transfer in a Heavy Metal-Contaminated-Groundwater Microbial Community.</title>
        <authorList>
            <person name="Hemme C.L."/>
            <person name="Green S.J."/>
            <person name="Rishishwar L."/>
            <person name="Prakash O."/>
            <person name="Pettenato A."/>
            <person name="Chakraborty R."/>
            <person name="Deutschbauer A.M."/>
            <person name="Van Nostrand J.D."/>
            <person name="Wu L."/>
            <person name="He Z."/>
            <person name="Jordan I.K."/>
            <person name="Hazen T.C."/>
            <person name="Arkin A.P."/>
            <person name="Kostka J.E."/>
            <person name="Zhou J."/>
        </authorList>
    </citation>
    <scope>NUCLEOTIDE SEQUENCE [LARGE SCALE GENOMIC DNA]</scope>
    <source>
        <strain evidence="2 3">FW104-T7</strain>
    </source>
</reference>
<name>A0A154QJ69_9GAMM</name>
<feature type="signal peptide" evidence="1">
    <location>
        <begin position="1"/>
        <end position="25"/>
    </location>
</feature>
<dbReference type="AlphaFoldDB" id="A0A154QJ69"/>
<keyword evidence="1" id="KW-0732">Signal</keyword>
<organism evidence="2 3">
    <name type="scientific">Rhodanobacter thiooxydans</name>
    <dbReference type="NCBI Taxonomy" id="416169"/>
    <lineage>
        <taxon>Bacteria</taxon>
        <taxon>Pseudomonadati</taxon>
        <taxon>Pseudomonadota</taxon>
        <taxon>Gammaproteobacteria</taxon>
        <taxon>Lysobacterales</taxon>
        <taxon>Rhodanobacteraceae</taxon>
        <taxon>Rhodanobacter</taxon>
    </lineage>
</organism>
<gene>
    <name evidence="2" type="ORF">RHOFW104T7_09380</name>
</gene>
<keyword evidence="3" id="KW-1185">Reference proteome</keyword>
<dbReference type="RefSeq" id="WP_063107660.1">
    <property type="nucleotide sequence ID" value="NZ_LVJS01000030.1"/>
</dbReference>